<comment type="caution">
    <text evidence="2">The sequence shown here is derived from an EMBL/GenBank/DDBJ whole genome shotgun (WGS) entry which is preliminary data.</text>
</comment>
<keyword evidence="3" id="KW-1185">Reference proteome</keyword>
<accession>A0A841DAX8</accession>
<gene>
    <name evidence="2" type="ORF">FHS22_005167</name>
</gene>
<evidence type="ECO:0000313" key="3">
    <source>
        <dbReference type="Proteomes" id="UP000562352"/>
    </source>
</evidence>
<reference evidence="2 3" key="1">
    <citation type="submission" date="2020-08" db="EMBL/GenBank/DDBJ databases">
        <title>Genomic Encyclopedia of Type Strains, Phase III (KMG-III): the genomes of soil and plant-associated and newly described type strains.</title>
        <authorList>
            <person name="Whitman W."/>
        </authorList>
    </citation>
    <scope>NUCLEOTIDE SEQUENCE [LARGE SCALE GENOMIC DNA]</scope>
    <source>
        <strain evidence="2 3">CECT 3303</strain>
    </source>
</reference>
<feature type="region of interest" description="Disordered" evidence="1">
    <location>
        <begin position="1"/>
        <end position="43"/>
    </location>
</feature>
<organism evidence="2 3">
    <name type="scientific">Planomonospora venezuelensis</name>
    <dbReference type="NCBI Taxonomy" id="1999"/>
    <lineage>
        <taxon>Bacteria</taxon>
        <taxon>Bacillati</taxon>
        <taxon>Actinomycetota</taxon>
        <taxon>Actinomycetes</taxon>
        <taxon>Streptosporangiales</taxon>
        <taxon>Streptosporangiaceae</taxon>
        <taxon>Planomonospora</taxon>
    </lineage>
</organism>
<dbReference type="EMBL" id="JACHJJ010000019">
    <property type="protein sequence ID" value="MBB5965877.1"/>
    <property type="molecule type" value="Genomic_DNA"/>
</dbReference>
<name>A0A841DAX8_PLAVE</name>
<evidence type="ECO:0000256" key="1">
    <source>
        <dbReference type="SAM" id="MobiDB-lite"/>
    </source>
</evidence>
<protein>
    <submittedName>
        <fullName evidence="2">Uncharacterized protein</fullName>
    </submittedName>
</protein>
<dbReference type="Proteomes" id="UP000562352">
    <property type="component" value="Unassembled WGS sequence"/>
</dbReference>
<evidence type="ECO:0000313" key="2">
    <source>
        <dbReference type="EMBL" id="MBB5965877.1"/>
    </source>
</evidence>
<sequence>MHPPQPGIRPHHPDTIPDPLTTRSGNRTRKTRRTEEDDHRIGR</sequence>
<feature type="compositionally biased region" description="Basic and acidic residues" evidence="1">
    <location>
        <begin position="33"/>
        <end position="43"/>
    </location>
</feature>
<dbReference type="AlphaFoldDB" id="A0A841DAX8"/>
<proteinExistence type="predicted"/>